<comment type="caution">
    <text evidence="19">The sequence shown here is derived from an EMBL/GenBank/DDBJ whole genome shotgun (WGS) entry which is preliminary data.</text>
</comment>
<sequence>MRIDILTVVPELLESPFKHSILKRAQKKGLVEIHVHNIRDFSTDKHRKTDDYAFSGGAGMVMTIQPIEAAIEHLKTQREYDEIIYTSPDGEVYNQQTANKLSLKKNIIILCGHYKGVDQRVRDHLVTREISIGDYVLTGGEMAAAVMVDSIVRLIPGAISDETSALTDSFQDNLLSPPVYTRPADYKGWKVPEILLSGNDKQVNDWKEKQAYERTKQLRPDLLEKHDRE</sequence>
<evidence type="ECO:0000256" key="15">
    <source>
        <dbReference type="HAMAP-Rule" id="MF_00605"/>
    </source>
</evidence>
<evidence type="ECO:0000256" key="3">
    <source>
        <dbReference type="ARBA" id="ARBA00007630"/>
    </source>
</evidence>
<keyword evidence="11 15" id="KW-0819">tRNA processing</keyword>
<evidence type="ECO:0000256" key="5">
    <source>
        <dbReference type="ARBA" id="ARBA00012807"/>
    </source>
</evidence>
<keyword evidence="7 15" id="KW-0963">Cytoplasm</keyword>
<dbReference type="CDD" id="cd18080">
    <property type="entry name" value="TrmD-like"/>
    <property type="match status" value="1"/>
</dbReference>
<dbReference type="HAMAP" id="MF_00605">
    <property type="entry name" value="TrmD"/>
    <property type="match status" value="1"/>
</dbReference>
<keyword evidence="10 15" id="KW-0949">S-adenosyl-L-methionine</keyword>
<dbReference type="InterPro" id="IPR029026">
    <property type="entry name" value="tRNA_m1G_MTases_N"/>
</dbReference>
<evidence type="ECO:0000256" key="12">
    <source>
        <dbReference type="ARBA" id="ARBA00029736"/>
    </source>
</evidence>
<keyword evidence="8 15" id="KW-0489">Methyltransferase</keyword>
<gene>
    <name evidence="15 19" type="primary">trmD</name>
    <name evidence="19" type="ORF">N2K84_09220</name>
</gene>
<dbReference type="GO" id="GO:0005829">
    <property type="term" value="C:cytosol"/>
    <property type="evidence" value="ECO:0007669"/>
    <property type="project" value="TreeGrafter"/>
</dbReference>
<dbReference type="InterPro" id="IPR016009">
    <property type="entry name" value="tRNA_MeTrfase_TRMD/TRM10"/>
</dbReference>
<proteinExistence type="inferred from homology"/>
<dbReference type="PANTHER" id="PTHR46417">
    <property type="entry name" value="TRNA (GUANINE-N(1)-)-METHYLTRANSFERASE"/>
    <property type="match status" value="1"/>
</dbReference>
<evidence type="ECO:0000256" key="4">
    <source>
        <dbReference type="ARBA" id="ARBA00011738"/>
    </source>
</evidence>
<comment type="similarity">
    <text evidence="3 15 17">Belongs to the RNA methyltransferase TrmD family.</text>
</comment>
<evidence type="ECO:0000259" key="18">
    <source>
        <dbReference type="Pfam" id="PF01746"/>
    </source>
</evidence>
<dbReference type="NCBIfam" id="TIGR00088">
    <property type="entry name" value="trmD"/>
    <property type="match status" value="1"/>
</dbReference>
<evidence type="ECO:0000256" key="9">
    <source>
        <dbReference type="ARBA" id="ARBA00022679"/>
    </source>
</evidence>
<dbReference type="PANTHER" id="PTHR46417:SF1">
    <property type="entry name" value="TRNA (GUANINE-N(1)-)-METHYLTRANSFERASE"/>
    <property type="match status" value="1"/>
</dbReference>
<evidence type="ECO:0000256" key="10">
    <source>
        <dbReference type="ARBA" id="ARBA00022691"/>
    </source>
</evidence>
<name>A0AA41Y7H7_9BACT</name>
<dbReference type="FunFam" id="3.40.1280.10:FF:000001">
    <property type="entry name" value="tRNA (guanine-N(1)-)-methyltransferase"/>
    <property type="match status" value="1"/>
</dbReference>
<dbReference type="InterPro" id="IPR002649">
    <property type="entry name" value="tRNA_m1G_MeTrfase_TrmD"/>
</dbReference>
<dbReference type="EMBL" id="JAPAAF010000010">
    <property type="protein sequence ID" value="MCW0482906.1"/>
    <property type="molecule type" value="Genomic_DNA"/>
</dbReference>
<evidence type="ECO:0000256" key="14">
    <source>
        <dbReference type="ARBA" id="ARBA00047783"/>
    </source>
</evidence>
<dbReference type="SUPFAM" id="SSF75217">
    <property type="entry name" value="alpha/beta knot"/>
    <property type="match status" value="1"/>
</dbReference>
<feature type="binding site" evidence="15 16">
    <location>
        <begin position="132"/>
        <end position="137"/>
    </location>
    <ligand>
        <name>S-adenosyl-L-methionine</name>
        <dbReference type="ChEBI" id="CHEBI:59789"/>
    </ligand>
</feature>
<organism evidence="19 20">
    <name type="scientific">Gaoshiqia sediminis</name>
    <dbReference type="NCBI Taxonomy" id="2986998"/>
    <lineage>
        <taxon>Bacteria</taxon>
        <taxon>Pseudomonadati</taxon>
        <taxon>Bacteroidota</taxon>
        <taxon>Bacteroidia</taxon>
        <taxon>Marinilabiliales</taxon>
        <taxon>Prolixibacteraceae</taxon>
        <taxon>Gaoshiqia</taxon>
    </lineage>
</organism>
<protein>
    <recommendedName>
        <fullName evidence="6 15">tRNA (guanine-N(1)-)-methyltransferase</fullName>
        <ecNumber evidence="5 15">2.1.1.228</ecNumber>
    </recommendedName>
    <alternativeName>
        <fullName evidence="12 15">M1G-methyltransferase</fullName>
    </alternativeName>
    <alternativeName>
        <fullName evidence="13 15">tRNA [GM37] methyltransferase</fullName>
    </alternativeName>
</protein>
<dbReference type="NCBIfam" id="NF000648">
    <property type="entry name" value="PRK00026.1"/>
    <property type="match status" value="1"/>
</dbReference>
<reference evidence="19" key="1">
    <citation type="submission" date="2022-10" db="EMBL/GenBank/DDBJ databases">
        <title>Gaoshiqiia sediminis gen. nov., sp. nov., isolated from coastal sediment.</title>
        <authorList>
            <person name="Yu W.X."/>
            <person name="Mu D.S."/>
            <person name="Du J.Z."/>
            <person name="Liang Y.Q."/>
        </authorList>
    </citation>
    <scope>NUCLEOTIDE SEQUENCE</scope>
    <source>
        <strain evidence="19">A06</strain>
    </source>
</reference>
<dbReference type="Gene3D" id="1.10.1270.20">
    <property type="entry name" value="tRNA(m1g37)methyltransferase, domain 2"/>
    <property type="match status" value="1"/>
</dbReference>
<evidence type="ECO:0000313" key="19">
    <source>
        <dbReference type="EMBL" id="MCW0482906.1"/>
    </source>
</evidence>
<evidence type="ECO:0000256" key="8">
    <source>
        <dbReference type="ARBA" id="ARBA00022603"/>
    </source>
</evidence>
<evidence type="ECO:0000256" key="17">
    <source>
        <dbReference type="RuleBase" id="RU003464"/>
    </source>
</evidence>
<accession>A0AA41Y7H7</accession>
<comment type="subcellular location">
    <subcellularLocation>
        <location evidence="2 15 17">Cytoplasm</location>
    </subcellularLocation>
</comment>
<dbReference type="RefSeq" id="WP_282591509.1">
    <property type="nucleotide sequence ID" value="NZ_JAPAAF010000010.1"/>
</dbReference>
<evidence type="ECO:0000256" key="13">
    <source>
        <dbReference type="ARBA" id="ARBA00033392"/>
    </source>
</evidence>
<comment type="catalytic activity">
    <reaction evidence="14 15 17">
        <text>guanosine(37) in tRNA + S-adenosyl-L-methionine = N(1)-methylguanosine(37) in tRNA + S-adenosyl-L-homocysteine + H(+)</text>
        <dbReference type="Rhea" id="RHEA:36899"/>
        <dbReference type="Rhea" id="RHEA-COMP:10145"/>
        <dbReference type="Rhea" id="RHEA-COMP:10147"/>
        <dbReference type="ChEBI" id="CHEBI:15378"/>
        <dbReference type="ChEBI" id="CHEBI:57856"/>
        <dbReference type="ChEBI" id="CHEBI:59789"/>
        <dbReference type="ChEBI" id="CHEBI:73542"/>
        <dbReference type="ChEBI" id="CHEBI:74269"/>
        <dbReference type="EC" id="2.1.1.228"/>
    </reaction>
</comment>
<dbReference type="InterPro" id="IPR023148">
    <property type="entry name" value="tRNA_m1G_MeTrfase_C_sf"/>
</dbReference>
<dbReference type="GO" id="GO:0052906">
    <property type="term" value="F:tRNA (guanine(37)-N1)-methyltransferase activity"/>
    <property type="evidence" value="ECO:0007669"/>
    <property type="project" value="UniProtKB-UniRule"/>
</dbReference>
<evidence type="ECO:0000313" key="20">
    <source>
        <dbReference type="Proteomes" id="UP001163821"/>
    </source>
</evidence>
<evidence type="ECO:0000256" key="2">
    <source>
        <dbReference type="ARBA" id="ARBA00004496"/>
    </source>
</evidence>
<feature type="binding site" evidence="15 16">
    <location>
        <position position="112"/>
    </location>
    <ligand>
        <name>S-adenosyl-L-methionine</name>
        <dbReference type="ChEBI" id="CHEBI:59789"/>
    </ligand>
</feature>
<keyword evidence="9 15" id="KW-0808">Transferase</keyword>
<dbReference type="GO" id="GO:0002939">
    <property type="term" value="P:tRNA N1-guanine methylation"/>
    <property type="evidence" value="ECO:0007669"/>
    <property type="project" value="TreeGrafter"/>
</dbReference>
<comment type="subunit">
    <text evidence="4 15 17">Homodimer.</text>
</comment>
<evidence type="ECO:0000256" key="7">
    <source>
        <dbReference type="ARBA" id="ARBA00022490"/>
    </source>
</evidence>
<dbReference type="EC" id="2.1.1.228" evidence="5 15"/>
<feature type="domain" description="tRNA methyltransferase TRMD/TRM10-type" evidence="18">
    <location>
        <begin position="1"/>
        <end position="225"/>
    </location>
</feature>
<dbReference type="Proteomes" id="UP001163821">
    <property type="component" value="Unassembled WGS sequence"/>
</dbReference>
<dbReference type="InterPro" id="IPR029028">
    <property type="entry name" value="Alpha/beta_knot_MTases"/>
</dbReference>
<keyword evidence="20" id="KW-1185">Reference proteome</keyword>
<dbReference type="AlphaFoldDB" id="A0AA41Y7H7"/>
<comment type="function">
    <text evidence="1 15 17">Specifically methylates guanosine-37 in various tRNAs.</text>
</comment>
<evidence type="ECO:0000256" key="11">
    <source>
        <dbReference type="ARBA" id="ARBA00022694"/>
    </source>
</evidence>
<dbReference type="Gene3D" id="3.40.1280.10">
    <property type="match status" value="1"/>
</dbReference>
<evidence type="ECO:0000256" key="16">
    <source>
        <dbReference type="PIRSR" id="PIRSR000386-1"/>
    </source>
</evidence>
<evidence type="ECO:0000256" key="6">
    <source>
        <dbReference type="ARBA" id="ARBA00014679"/>
    </source>
</evidence>
<dbReference type="Pfam" id="PF01746">
    <property type="entry name" value="tRNA_m1G_MT"/>
    <property type="match status" value="1"/>
</dbReference>
<dbReference type="PIRSF" id="PIRSF000386">
    <property type="entry name" value="tRNA_mtase"/>
    <property type="match status" value="1"/>
</dbReference>
<evidence type="ECO:0000256" key="1">
    <source>
        <dbReference type="ARBA" id="ARBA00002634"/>
    </source>
</evidence>